<evidence type="ECO:0000259" key="9">
    <source>
        <dbReference type="PROSITE" id="PS52029"/>
    </source>
</evidence>
<evidence type="ECO:0000313" key="10">
    <source>
        <dbReference type="EMBL" id="SEN28095.1"/>
    </source>
</evidence>
<evidence type="ECO:0000256" key="6">
    <source>
        <dbReference type="PROSITE-ProRule" id="PRU01373"/>
    </source>
</evidence>
<name>A0A1H8F974_9FIRM</name>
<feature type="chain" id="PRO_5011445924" evidence="8">
    <location>
        <begin position="29"/>
        <end position="714"/>
    </location>
</feature>
<dbReference type="UniPathway" id="UPA00219"/>
<proteinExistence type="predicted"/>
<evidence type="ECO:0000313" key="11">
    <source>
        <dbReference type="Proteomes" id="UP000199512"/>
    </source>
</evidence>
<keyword evidence="5 6" id="KW-0961">Cell wall biogenesis/degradation</keyword>
<protein>
    <submittedName>
        <fullName evidence="10">Putative cell wall binding repeat 2</fullName>
    </submittedName>
</protein>
<dbReference type="SUPFAM" id="SSF141523">
    <property type="entry name" value="L,D-transpeptidase catalytic domain-like"/>
    <property type="match status" value="1"/>
</dbReference>
<dbReference type="PANTHER" id="PTHR30032:SF8">
    <property type="entry name" value="GERMINATION-SPECIFIC N-ACETYLMURAMOYL-L-ALANINE AMIDASE"/>
    <property type="match status" value="1"/>
</dbReference>
<feature type="signal peptide" evidence="8">
    <location>
        <begin position="1"/>
        <end position="28"/>
    </location>
</feature>
<feature type="compositionally biased region" description="Basic and acidic residues" evidence="7">
    <location>
        <begin position="309"/>
        <end position="342"/>
    </location>
</feature>
<dbReference type="EMBL" id="FODF01000002">
    <property type="protein sequence ID" value="SEN28095.1"/>
    <property type="molecule type" value="Genomic_DNA"/>
</dbReference>
<feature type="region of interest" description="Disordered" evidence="7">
    <location>
        <begin position="369"/>
        <end position="397"/>
    </location>
</feature>
<dbReference type="InterPro" id="IPR051922">
    <property type="entry name" value="Bact_Sporulation_Assoc"/>
</dbReference>
<feature type="domain" description="L,D-TPase catalytic" evidence="9">
    <location>
        <begin position="589"/>
        <end position="708"/>
    </location>
</feature>
<accession>A0A1H8F974</accession>
<dbReference type="Proteomes" id="UP000199512">
    <property type="component" value="Unassembled WGS sequence"/>
</dbReference>
<dbReference type="SUPFAM" id="SSF143985">
    <property type="entry name" value="L,D-transpeptidase pre-catalytic domain-like"/>
    <property type="match status" value="1"/>
</dbReference>
<evidence type="ECO:0000256" key="5">
    <source>
        <dbReference type="ARBA" id="ARBA00023316"/>
    </source>
</evidence>
<dbReference type="AlphaFoldDB" id="A0A1H8F974"/>
<keyword evidence="8" id="KW-0732">Signal</keyword>
<feature type="region of interest" description="Disordered" evidence="7">
    <location>
        <begin position="309"/>
        <end position="349"/>
    </location>
</feature>
<dbReference type="OrthoDB" id="3176960at2"/>
<evidence type="ECO:0000256" key="3">
    <source>
        <dbReference type="ARBA" id="ARBA00022960"/>
    </source>
</evidence>
<feature type="active site" description="Nucleophile" evidence="6">
    <location>
        <position position="684"/>
    </location>
</feature>
<dbReference type="GO" id="GO:0016740">
    <property type="term" value="F:transferase activity"/>
    <property type="evidence" value="ECO:0007669"/>
    <property type="project" value="UniProtKB-KW"/>
</dbReference>
<dbReference type="InterPro" id="IPR038063">
    <property type="entry name" value="Transpep_catalytic_dom"/>
</dbReference>
<evidence type="ECO:0000256" key="4">
    <source>
        <dbReference type="ARBA" id="ARBA00022984"/>
    </source>
</evidence>
<dbReference type="InterPro" id="IPR005490">
    <property type="entry name" value="LD_TPept_cat_dom"/>
</dbReference>
<evidence type="ECO:0000256" key="1">
    <source>
        <dbReference type="ARBA" id="ARBA00004752"/>
    </source>
</evidence>
<dbReference type="PROSITE" id="PS52029">
    <property type="entry name" value="LD_TPASE"/>
    <property type="match status" value="1"/>
</dbReference>
<comment type="pathway">
    <text evidence="1 6">Cell wall biogenesis; peptidoglycan biosynthesis.</text>
</comment>
<dbReference type="Gene3D" id="3.10.20.800">
    <property type="match status" value="1"/>
</dbReference>
<sequence length="714" mass="78685">MNKFIKKSIVAISLAALLAPILSISSYADEYIVKDISGNDRFSTAVSISKNGWDKGSENVMLVNSQAVADSLSVAPLASKLKAPVLLTDSNALKWESKEEIKRLNSKRVIIIGGYNSVSKNVEDRLKSEGYKVERISGNTRVETSVNIAKRLKDFSSVKLEEAFVVNGIRGLADAAGAGAVAAKNNAPIIFADKNKSEEIKLNLKNLAIGNVYLIGGKSSLPNSFESVARNVERISGSNRQETNLKLIDKFYKNYKAVYIADDGSRNPSKLIDSVLINAGIIASNNSGEDVAYIEAEKSNPEKTKVDNLEKENLDASISKKDDGEVKENISSKEESINEENSKINSTESEDLKDITIKSDEDKTISNQNISTENIEDKRNDNIKTDRKRQESGESTFEEGPVMLVSEDRGLTYEQMKNLNNNRNTLTSMVQVSGGKNFRRYMENMSDFIVNRNNKKAEDAFNKMMSYEHITITYNVAGNKKTLDGNSILAMINCNSNNGFNIEFNKEMLNRFVSDIDLSSIVDNSSSAYAYKKNGNIVIDKSGFGAVIDTNKEVNKLADMLNSGKSYYNLIPSYTKKEAPKGAMNLGKKYVQIDLKTQHMWVWKDNKAVVSTPIVSGNPNKGMATPPGMFTIKSKMRNVVLRGPGYASPVKYWIPFNGSIGIHDAYWQPVYGGNRYLYAGSHGCINTPLNAVGVLYNNVSVGTPVIVQSNASIR</sequence>
<organism evidence="10 11">
    <name type="scientific">Peptostreptococcus russellii</name>
    <dbReference type="NCBI Taxonomy" id="215200"/>
    <lineage>
        <taxon>Bacteria</taxon>
        <taxon>Bacillati</taxon>
        <taxon>Bacillota</taxon>
        <taxon>Clostridia</taxon>
        <taxon>Peptostreptococcales</taxon>
        <taxon>Peptostreptococcaceae</taxon>
        <taxon>Peptostreptococcus</taxon>
    </lineage>
</organism>
<gene>
    <name evidence="10" type="ORF">SAMN05216454_10234</name>
</gene>
<dbReference type="GO" id="GO:0008360">
    <property type="term" value="P:regulation of cell shape"/>
    <property type="evidence" value="ECO:0007669"/>
    <property type="project" value="UniProtKB-UniRule"/>
</dbReference>
<dbReference type="RefSeq" id="WP_091973828.1">
    <property type="nucleotide sequence ID" value="NZ_FODF01000002.1"/>
</dbReference>
<dbReference type="Pfam" id="PF03734">
    <property type="entry name" value="YkuD"/>
    <property type="match status" value="1"/>
</dbReference>
<evidence type="ECO:0000256" key="8">
    <source>
        <dbReference type="SAM" id="SignalP"/>
    </source>
</evidence>
<dbReference type="Pfam" id="PF04122">
    <property type="entry name" value="CW_binding_2"/>
    <property type="match status" value="2"/>
</dbReference>
<reference evidence="10 11" key="1">
    <citation type="submission" date="2016-10" db="EMBL/GenBank/DDBJ databases">
        <authorList>
            <person name="de Groot N.N."/>
        </authorList>
    </citation>
    <scope>NUCLEOTIDE SEQUENCE [LARGE SCALE GENOMIC DNA]</scope>
    <source>
        <strain evidence="10 11">Calf135</strain>
    </source>
</reference>
<dbReference type="InterPro" id="IPR038054">
    <property type="entry name" value="LD_TPept-like_central_sf"/>
</dbReference>
<feature type="compositionally biased region" description="Basic and acidic residues" evidence="7">
    <location>
        <begin position="375"/>
        <end position="392"/>
    </location>
</feature>
<dbReference type="PANTHER" id="PTHR30032">
    <property type="entry name" value="N-ACETYLMURAMOYL-L-ALANINE AMIDASE-RELATED"/>
    <property type="match status" value="1"/>
</dbReference>
<feature type="active site" description="Proton donor/acceptor" evidence="6">
    <location>
        <position position="663"/>
    </location>
</feature>
<keyword evidence="4 6" id="KW-0573">Peptidoglycan synthesis</keyword>
<keyword evidence="11" id="KW-1185">Reference proteome</keyword>
<keyword evidence="3 6" id="KW-0133">Cell shape</keyword>
<dbReference type="Gene3D" id="2.40.440.10">
    <property type="entry name" value="L,D-transpeptidase catalytic domain-like"/>
    <property type="match status" value="1"/>
</dbReference>
<dbReference type="GO" id="GO:0071555">
    <property type="term" value="P:cell wall organization"/>
    <property type="evidence" value="ECO:0007669"/>
    <property type="project" value="UniProtKB-UniRule"/>
</dbReference>
<dbReference type="Gene3D" id="3.40.50.12090">
    <property type="match status" value="2"/>
</dbReference>
<dbReference type="InterPro" id="IPR007253">
    <property type="entry name" value="Cell_wall-bd_2"/>
</dbReference>
<evidence type="ECO:0000256" key="2">
    <source>
        <dbReference type="ARBA" id="ARBA00022679"/>
    </source>
</evidence>
<evidence type="ECO:0000256" key="7">
    <source>
        <dbReference type="SAM" id="MobiDB-lite"/>
    </source>
</evidence>
<dbReference type="CDD" id="cd16913">
    <property type="entry name" value="YkuD_like"/>
    <property type="match status" value="1"/>
</dbReference>
<keyword evidence="2" id="KW-0808">Transferase</keyword>
<dbReference type="GO" id="GO:0009252">
    <property type="term" value="P:peptidoglycan biosynthetic process"/>
    <property type="evidence" value="ECO:0007669"/>
    <property type="project" value="UniProtKB-UniPathway"/>
</dbReference>